<keyword evidence="1" id="KW-0805">Transcription regulation</keyword>
<dbReference type="SUPFAM" id="SSF48498">
    <property type="entry name" value="Tetracyclin repressor-like, C-terminal domain"/>
    <property type="match status" value="1"/>
</dbReference>
<reference evidence="6 7" key="1">
    <citation type="submission" date="2019-03" db="EMBL/GenBank/DDBJ databases">
        <title>Draft genome sequences of novel Actinobacteria.</title>
        <authorList>
            <person name="Sahin N."/>
            <person name="Ay H."/>
            <person name="Saygin H."/>
        </authorList>
    </citation>
    <scope>NUCLEOTIDE SEQUENCE [LARGE SCALE GENOMIC DNA]</scope>
    <source>
        <strain evidence="6 7">6K102</strain>
    </source>
</reference>
<feature type="DNA-binding region" description="H-T-H motif" evidence="4">
    <location>
        <begin position="51"/>
        <end position="70"/>
    </location>
</feature>
<dbReference type="AlphaFoldDB" id="A0A4R5FNF0"/>
<dbReference type="SUPFAM" id="SSF46689">
    <property type="entry name" value="Homeodomain-like"/>
    <property type="match status" value="1"/>
</dbReference>
<dbReference type="GO" id="GO:0000976">
    <property type="term" value="F:transcription cis-regulatory region binding"/>
    <property type="evidence" value="ECO:0007669"/>
    <property type="project" value="TreeGrafter"/>
</dbReference>
<dbReference type="Gene3D" id="1.10.10.60">
    <property type="entry name" value="Homeodomain-like"/>
    <property type="match status" value="1"/>
</dbReference>
<dbReference type="InterPro" id="IPR023772">
    <property type="entry name" value="DNA-bd_HTH_TetR-type_CS"/>
</dbReference>
<sequence length="255" mass="27243">MTQERSLPPVVERMWGREPVPRRGPRPRIDLPAIASAAIEIADAEGLPGVSMASVASRVGVAATALYRYVGSKEELLTAMADFVVPEPPEPAGRPWRDYLALWARAQRDILLEHRWLLPIARLTPPLGPRRLLWLDRLLAALDGMGLDEGEKINVASSLAGYALTDVALVTTAGGGDAQFEDTGIDGADAYGEVLAGLLDPRTYPALSAAVRGGALRGAEGWADDDDFRFGLELLLDGVEALIARRASEGEVGGK</sequence>
<dbReference type="PRINTS" id="PR00455">
    <property type="entry name" value="HTHTETR"/>
</dbReference>
<gene>
    <name evidence="6" type="ORF">E1295_15140</name>
</gene>
<accession>A0A4R5FNF0</accession>
<evidence type="ECO:0000313" key="6">
    <source>
        <dbReference type="EMBL" id="TDE54468.1"/>
    </source>
</evidence>
<keyword evidence="2 4" id="KW-0238">DNA-binding</keyword>
<dbReference type="RefSeq" id="WP_132630909.1">
    <property type="nucleotide sequence ID" value="NZ_SMLD01000033.1"/>
</dbReference>
<dbReference type="Gene3D" id="1.10.357.10">
    <property type="entry name" value="Tetracycline Repressor, domain 2"/>
    <property type="match status" value="1"/>
</dbReference>
<dbReference type="PANTHER" id="PTHR30055:SF151">
    <property type="entry name" value="TRANSCRIPTIONAL REGULATORY PROTEIN"/>
    <property type="match status" value="1"/>
</dbReference>
<dbReference type="InterPro" id="IPR036271">
    <property type="entry name" value="Tet_transcr_reg_TetR-rel_C_sf"/>
</dbReference>
<dbReference type="PANTHER" id="PTHR30055">
    <property type="entry name" value="HTH-TYPE TRANSCRIPTIONAL REGULATOR RUTR"/>
    <property type="match status" value="1"/>
</dbReference>
<proteinExistence type="predicted"/>
<organism evidence="6 7">
    <name type="scientific">Nonomuraea mesophila</name>
    <dbReference type="NCBI Taxonomy" id="2530382"/>
    <lineage>
        <taxon>Bacteria</taxon>
        <taxon>Bacillati</taxon>
        <taxon>Actinomycetota</taxon>
        <taxon>Actinomycetes</taxon>
        <taxon>Streptosporangiales</taxon>
        <taxon>Streptosporangiaceae</taxon>
        <taxon>Nonomuraea</taxon>
    </lineage>
</organism>
<dbReference type="InterPro" id="IPR001647">
    <property type="entry name" value="HTH_TetR"/>
</dbReference>
<dbReference type="Pfam" id="PF02909">
    <property type="entry name" value="TetR_C_1"/>
    <property type="match status" value="1"/>
</dbReference>
<evidence type="ECO:0000256" key="2">
    <source>
        <dbReference type="ARBA" id="ARBA00023125"/>
    </source>
</evidence>
<comment type="caution">
    <text evidence="6">The sequence shown here is derived from an EMBL/GenBank/DDBJ whole genome shotgun (WGS) entry which is preliminary data.</text>
</comment>
<dbReference type="EMBL" id="SMLD01000033">
    <property type="protein sequence ID" value="TDE54468.1"/>
    <property type="molecule type" value="Genomic_DNA"/>
</dbReference>
<feature type="domain" description="HTH tetR-type" evidence="5">
    <location>
        <begin position="28"/>
        <end position="88"/>
    </location>
</feature>
<dbReference type="Pfam" id="PF00440">
    <property type="entry name" value="TetR_N"/>
    <property type="match status" value="1"/>
</dbReference>
<dbReference type="InterPro" id="IPR009057">
    <property type="entry name" value="Homeodomain-like_sf"/>
</dbReference>
<evidence type="ECO:0000256" key="3">
    <source>
        <dbReference type="ARBA" id="ARBA00023163"/>
    </source>
</evidence>
<keyword evidence="3" id="KW-0804">Transcription</keyword>
<dbReference type="InterPro" id="IPR004111">
    <property type="entry name" value="Repressor_TetR_C"/>
</dbReference>
<keyword evidence="7" id="KW-1185">Reference proteome</keyword>
<evidence type="ECO:0000259" key="5">
    <source>
        <dbReference type="PROSITE" id="PS50977"/>
    </source>
</evidence>
<dbReference type="Proteomes" id="UP000295136">
    <property type="component" value="Unassembled WGS sequence"/>
</dbReference>
<dbReference type="GO" id="GO:0003700">
    <property type="term" value="F:DNA-binding transcription factor activity"/>
    <property type="evidence" value="ECO:0007669"/>
    <property type="project" value="TreeGrafter"/>
</dbReference>
<dbReference type="PROSITE" id="PS01081">
    <property type="entry name" value="HTH_TETR_1"/>
    <property type="match status" value="1"/>
</dbReference>
<evidence type="ECO:0000256" key="1">
    <source>
        <dbReference type="ARBA" id="ARBA00023015"/>
    </source>
</evidence>
<name>A0A4R5FNF0_9ACTN</name>
<dbReference type="InterPro" id="IPR050109">
    <property type="entry name" value="HTH-type_TetR-like_transc_reg"/>
</dbReference>
<dbReference type="PROSITE" id="PS50977">
    <property type="entry name" value="HTH_TETR_2"/>
    <property type="match status" value="1"/>
</dbReference>
<dbReference type="GO" id="GO:0045892">
    <property type="term" value="P:negative regulation of DNA-templated transcription"/>
    <property type="evidence" value="ECO:0007669"/>
    <property type="project" value="InterPro"/>
</dbReference>
<evidence type="ECO:0000256" key="4">
    <source>
        <dbReference type="PROSITE-ProRule" id="PRU00335"/>
    </source>
</evidence>
<evidence type="ECO:0000313" key="7">
    <source>
        <dbReference type="Proteomes" id="UP000295136"/>
    </source>
</evidence>
<protein>
    <submittedName>
        <fullName evidence="6">TetR/AcrR family transcriptional regulator</fullName>
    </submittedName>
</protein>